<keyword evidence="2" id="KW-1185">Reference proteome</keyword>
<evidence type="ECO:0000313" key="2">
    <source>
        <dbReference type="Proteomes" id="UP000444960"/>
    </source>
</evidence>
<dbReference type="Proteomes" id="UP000444960">
    <property type="component" value="Unassembled WGS sequence"/>
</dbReference>
<name>A0A7I9V2S1_9ACTN</name>
<gene>
    <name evidence="1" type="ORF">nbrc107696_01510</name>
</gene>
<dbReference type="AlphaFoldDB" id="A0A7I9V2S1"/>
<organism evidence="1 2">
    <name type="scientific">Gordonia spumicola</name>
    <dbReference type="NCBI Taxonomy" id="589161"/>
    <lineage>
        <taxon>Bacteria</taxon>
        <taxon>Bacillati</taxon>
        <taxon>Actinomycetota</taxon>
        <taxon>Actinomycetes</taxon>
        <taxon>Mycobacteriales</taxon>
        <taxon>Gordoniaceae</taxon>
        <taxon>Gordonia</taxon>
    </lineage>
</organism>
<dbReference type="Gene3D" id="1.10.238.160">
    <property type="match status" value="1"/>
</dbReference>
<accession>A0A7I9V2S1</accession>
<dbReference type="SUPFAM" id="SSF46955">
    <property type="entry name" value="Putative DNA-binding domain"/>
    <property type="match status" value="1"/>
</dbReference>
<evidence type="ECO:0000313" key="1">
    <source>
        <dbReference type="EMBL" id="GED99704.1"/>
    </source>
</evidence>
<dbReference type="RefSeq" id="WP_161893672.1">
    <property type="nucleotide sequence ID" value="NZ_BJOV01000001.1"/>
</dbReference>
<evidence type="ECO:0008006" key="3">
    <source>
        <dbReference type="Google" id="ProtNLM"/>
    </source>
</evidence>
<dbReference type="OrthoDB" id="4330189at2"/>
<dbReference type="EMBL" id="BJOV01000001">
    <property type="protein sequence ID" value="GED99704.1"/>
    <property type="molecule type" value="Genomic_DNA"/>
</dbReference>
<dbReference type="InterPro" id="IPR009061">
    <property type="entry name" value="DNA-bd_dom_put_sf"/>
</dbReference>
<sequence length="74" mass="7988">MSENMTNTGLVDRILTAKQVADLIGSTHGTIRAWDSKGIGPKSFKMNGSRRWRQSTVLDWLAAQEAASNGPDAA</sequence>
<reference evidence="2" key="1">
    <citation type="submission" date="2019-06" db="EMBL/GenBank/DDBJ databases">
        <title>Gordonia isolated from sludge of a wastewater treatment plant.</title>
        <authorList>
            <person name="Tamura T."/>
            <person name="Aoyama K."/>
            <person name="Kang Y."/>
            <person name="Saito S."/>
            <person name="Akiyama N."/>
            <person name="Yazawa K."/>
            <person name="Gonoi T."/>
            <person name="Mikami Y."/>
        </authorList>
    </citation>
    <scope>NUCLEOTIDE SEQUENCE [LARGE SCALE GENOMIC DNA]</scope>
    <source>
        <strain evidence="2">NBRC 107696</strain>
    </source>
</reference>
<comment type="caution">
    <text evidence="1">The sequence shown here is derived from an EMBL/GenBank/DDBJ whole genome shotgun (WGS) entry which is preliminary data.</text>
</comment>
<protein>
    <recommendedName>
        <fullName evidence="3">Helix-turn-helix domain-containing protein</fullName>
    </recommendedName>
</protein>
<proteinExistence type="predicted"/>